<sequence>MEKETAIYDAPSFSTKTIYTISPQKVKVLEKRLDGWFKLSTWLGDKWIGLLSIDWTPKTERIMQLNRSYVHIDWA</sequence>
<accession>A0AAP5N0N4</accession>
<organism evidence="1 2">
    <name type="scientific">Paenibacillus larvae</name>
    <dbReference type="NCBI Taxonomy" id="1464"/>
    <lineage>
        <taxon>Bacteria</taxon>
        <taxon>Bacillati</taxon>
        <taxon>Bacillota</taxon>
        <taxon>Bacilli</taxon>
        <taxon>Bacillales</taxon>
        <taxon>Paenibacillaceae</taxon>
        <taxon>Paenibacillus</taxon>
    </lineage>
</organism>
<comment type="caution">
    <text evidence="1">The sequence shown here is derived from an EMBL/GenBank/DDBJ whole genome shotgun (WGS) entry which is preliminary data.</text>
</comment>
<evidence type="ECO:0000313" key="1">
    <source>
        <dbReference type="EMBL" id="MDT2250678.1"/>
    </source>
</evidence>
<reference evidence="1" key="1">
    <citation type="journal article" date="2023" name="J. Vet. Diagn. Invest.">
        <title>Oxytetracycline-resistant Paenibacillus larvae identified in commercial beekeeping operations in Saskatchewan using pooled honey sampling.</title>
        <authorList>
            <person name="Obshta O."/>
            <person name="Zabrodski M.W."/>
            <person name="Soomro T."/>
            <person name="Wilson G."/>
            <person name="Masood F."/>
            <person name="Thebeau J."/>
            <person name="Silva M.C.B."/>
            <person name="Biganski S."/>
            <person name="Kozii I.V."/>
            <person name="Koziy R.V."/>
            <person name="Raza M.F."/>
            <person name="Jose M.S."/>
            <person name="Simko E."/>
            <person name="Wood S.C."/>
        </authorList>
    </citation>
    <scope>NUCLEOTIDE SEQUENCE</scope>
    <source>
        <strain evidence="1">PL001</strain>
    </source>
</reference>
<name>A0AAP5N0N4_9BACL</name>
<dbReference type="Proteomes" id="UP001259239">
    <property type="component" value="Unassembled WGS sequence"/>
</dbReference>
<gene>
    <name evidence="1" type="ORF">P7H09_04680</name>
</gene>
<dbReference type="AlphaFoldDB" id="A0AAP5N0N4"/>
<protein>
    <submittedName>
        <fullName evidence="1">Uncharacterized protein</fullName>
    </submittedName>
</protein>
<proteinExistence type="predicted"/>
<dbReference type="RefSeq" id="WP_046655345.1">
    <property type="nucleotide sequence ID" value="NZ_JAMDNE010000034.1"/>
</dbReference>
<reference evidence="1" key="2">
    <citation type="submission" date="2023-03" db="EMBL/GenBank/DDBJ databases">
        <authorList>
            <person name="Obshta O."/>
            <person name="Zabrodski M.W."/>
            <person name="Soomro T."/>
            <person name="Wilson G."/>
            <person name="Masood F."/>
            <person name="Thebeau J."/>
            <person name="Bezerra Da Silva M.C."/>
            <person name="Raza F."/>
            <person name="Biganski S."/>
            <person name="Jose M."/>
            <person name="Camilli M."/>
            <person name="Kozii I.V."/>
            <person name="Kozii R.V."/>
            <person name="Simko E."/>
            <person name="Wood S.C."/>
        </authorList>
    </citation>
    <scope>NUCLEOTIDE SEQUENCE</scope>
    <source>
        <strain evidence="1">PL001</strain>
    </source>
</reference>
<dbReference type="EMBL" id="JARQGV010000004">
    <property type="protein sequence ID" value="MDT2250678.1"/>
    <property type="molecule type" value="Genomic_DNA"/>
</dbReference>
<evidence type="ECO:0000313" key="2">
    <source>
        <dbReference type="Proteomes" id="UP001259239"/>
    </source>
</evidence>